<dbReference type="AlphaFoldDB" id="A0A6J4JWM5"/>
<name>A0A6J4JWM5_9CHLR</name>
<gene>
    <name evidence="1" type="ORF">AVDCRST_MAG77-4581</name>
</gene>
<accession>A0A6J4JWM5</accession>
<proteinExistence type="predicted"/>
<reference evidence="1" key="1">
    <citation type="submission" date="2020-02" db="EMBL/GenBank/DDBJ databases">
        <authorList>
            <person name="Meier V. D."/>
        </authorList>
    </citation>
    <scope>NUCLEOTIDE SEQUENCE</scope>
    <source>
        <strain evidence="1">AVDCRST_MAG77</strain>
    </source>
</reference>
<evidence type="ECO:0000313" key="1">
    <source>
        <dbReference type="EMBL" id="CAA9289537.1"/>
    </source>
</evidence>
<dbReference type="EMBL" id="CADCTC010000243">
    <property type="protein sequence ID" value="CAA9289537.1"/>
    <property type="molecule type" value="Genomic_DNA"/>
</dbReference>
<protein>
    <submittedName>
        <fullName evidence="1">Uncharacterized protein</fullName>
    </submittedName>
</protein>
<organism evidence="1">
    <name type="scientific">uncultured Chloroflexota bacterium</name>
    <dbReference type="NCBI Taxonomy" id="166587"/>
    <lineage>
        <taxon>Bacteria</taxon>
        <taxon>Bacillati</taxon>
        <taxon>Chloroflexota</taxon>
        <taxon>environmental samples</taxon>
    </lineage>
</organism>
<sequence>MAGPGPPHWEKRVTASHEEACKREWIHFHACITRGVELLAGPEGARGDTAFVVEWARATRER</sequence>